<feature type="domain" description="Glycosyltransferase 2-like" evidence="3">
    <location>
        <begin position="80"/>
        <end position="233"/>
    </location>
</feature>
<dbReference type="Gene3D" id="3.90.550.10">
    <property type="entry name" value="Spore Coat Polysaccharide Biosynthesis Protein SpsA, Chain A"/>
    <property type="match status" value="1"/>
</dbReference>
<dbReference type="Pfam" id="PF00535">
    <property type="entry name" value="Glycos_transf_2"/>
    <property type="match status" value="1"/>
</dbReference>
<protein>
    <submittedName>
        <fullName evidence="4">Glycosyltransferase</fullName>
    </submittedName>
</protein>
<proteinExistence type="inferred from homology"/>
<feature type="region of interest" description="Disordered" evidence="2">
    <location>
        <begin position="1"/>
        <end position="42"/>
    </location>
</feature>
<dbReference type="Proteomes" id="UP000460221">
    <property type="component" value="Unassembled WGS sequence"/>
</dbReference>
<dbReference type="GO" id="GO:0016740">
    <property type="term" value="F:transferase activity"/>
    <property type="evidence" value="ECO:0007669"/>
    <property type="project" value="UniProtKB-KW"/>
</dbReference>
<feature type="compositionally biased region" description="Basic and acidic residues" evidence="2">
    <location>
        <begin position="14"/>
        <end position="34"/>
    </location>
</feature>
<dbReference type="PANTHER" id="PTHR48090:SF7">
    <property type="entry name" value="RFBJ PROTEIN"/>
    <property type="match status" value="1"/>
</dbReference>
<dbReference type="InterPro" id="IPR001173">
    <property type="entry name" value="Glyco_trans_2-like"/>
</dbReference>
<comment type="caution">
    <text evidence="4">The sequence shown here is derived from an EMBL/GenBank/DDBJ whole genome shotgun (WGS) entry which is preliminary data.</text>
</comment>
<organism evidence="4 5">
    <name type="scientific">Nakamurella alba</name>
    <dbReference type="NCBI Taxonomy" id="2665158"/>
    <lineage>
        <taxon>Bacteria</taxon>
        <taxon>Bacillati</taxon>
        <taxon>Actinomycetota</taxon>
        <taxon>Actinomycetes</taxon>
        <taxon>Nakamurellales</taxon>
        <taxon>Nakamurellaceae</taxon>
        <taxon>Nakamurella</taxon>
    </lineage>
</organism>
<sequence length="342" mass="36796">MRRPADTSVVVALRDGRRSDDDAVDRTGPADERSVSSTTPRWCHPPPTHKVRLTYIRHLPIEREDSTVAARQRPADPRISVVVPARNEARNLCEVIPLIPREYEVVVVDGSSRDGTRPVARRLRTSATVISQTRRGKGNALVCGFEAATGDIVVMLDADGSADVREIPAFVEALVAGADFAKGSRFLPTGGSEDLTKLRALGNHALTGTANLLFGTSYTDLCYGYNAFWRDILPALDLPDAQPEGDEMLWGDGFEIETVLNTRVAAAGLKVVEVPSVEALRLHGASNLHAVKDGIRVARTLLTEKRRARALPTTSRTAAGTAVIPAQRQPAASESGILDVAG</sequence>
<reference evidence="4 5" key="1">
    <citation type="submission" date="2019-11" db="EMBL/GenBank/DDBJ databases">
        <authorList>
            <person name="Jiang L.-Q."/>
        </authorList>
    </citation>
    <scope>NUCLEOTIDE SEQUENCE [LARGE SCALE GENOMIC DNA]</scope>
    <source>
        <strain evidence="4 5">YIM 132087</strain>
    </source>
</reference>
<dbReference type="AlphaFoldDB" id="A0A7K1FNK4"/>
<evidence type="ECO:0000256" key="1">
    <source>
        <dbReference type="ARBA" id="ARBA00006739"/>
    </source>
</evidence>
<dbReference type="PANTHER" id="PTHR48090">
    <property type="entry name" value="UNDECAPRENYL-PHOSPHATE 4-DEOXY-4-FORMAMIDO-L-ARABINOSE TRANSFERASE-RELATED"/>
    <property type="match status" value="1"/>
</dbReference>
<dbReference type="CDD" id="cd04179">
    <property type="entry name" value="DPM_DPG-synthase_like"/>
    <property type="match status" value="1"/>
</dbReference>
<name>A0A7K1FNK4_9ACTN</name>
<dbReference type="SUPFAM" id="SSF53448">
    <property type="entry name" value="Nucleotide-diphospho-sugar transferases"/>
    <property type="match status" value="1"/>
</dbReference>
<comment type="similarity">
    <text evidence="1">Belongs to the glycosyltransferase 2 family.</text>
</comment>
<dbReference type="InterPro" id="IPR050256">
    <property type="entry name" value="Glycosyltransferase_2"/>
</dbReference>
<evidence type="ECO:0000313" key="5">
    <source>
        <dbReference type="Proteomes" id="UP000460221"/>
    </source>
</evidence>
<keyword evidence="4" id="KW-0808">Transferase</keyword>
<dbReference type="EMBL" id="WLYK01000005">
    <property type="protein sequence ID" value="MTD14889.1"/>
    <property type="molecule type" value="Genomic_DNA"/>
</dbReference>
<keyword evidence="5" id="KW-1185">Reference proteome</keyword>
<evidence type="ECO:0000256" key="2">
    <source>
        <dbReference type="SAM" id="MobiDB-lite"/>
    </source>
</evidence>
<evidence type="ECO:0000259" key="3">
    <source>
        <dbReference type="Pfam" id="PF00535"/>
    </source>
</evidence>
<dbReference type="InterPro" id="IPR029044">
    <property type="entry name" value="Nucleotide-diphossugar_trans"/>
</dbReference>
<evidence type="ECO:0000313" key="4">
    <source>
        <dbReference type="EMBL" id="MTD14889.1"/>
    </source>
</evidence>
<gene>
    <name evidence="4" type="ORF">GIS00_13160</name>
</gene>
<accession>A0A7K1FNK4</accession>